<dbReference type="CDD" id="cd00603">
    <property type="entry name" value="IPT_PCSR"/>
    <property type="match status" value="1"/>
</dbReference>
<dbReference type="OrthoDB" id="791543at2"/>
<proteinExistence type="predicted"/>
<sequence length="439" mass="49198">MIKILKLLRRSIPIAVCGALLLFACSKSKQPDTTPRYDPSKPLTLQRFTPDSGGVGTQMIIYGENFGSDPAIVKVFINDVPAPVVGVKNNTIFVLIPSQAGEGPVKVKVGADAAMKEVTSTTHFNYLFNPVVGTLAGFTDKDGKTAIVDGDIKKAQFEEPYWLVFDQHKNLYLLEEYRGLRFIDSARTMVKTLFRTGNGLDRPRTLAFNPTFDTLYVTNDQWDERGLSTAILTPESGFTRWNSLIFSQTTNGGDANPKTGDFFFNSYAKGEMFKWDRTTKSSRLMYRVDDVNWEFNIQFAPSGDFAYIVVVNQSYVLRTKYNRETGMLDAPVHFAGGRGQHAHRDGVGADARFDHPQQGTFDKNNNFYLADVMNHCIRKITPEGVVSTFAGRPREYGYADGPLRKAQFDRPQGIAYDEAAATFYVADQKNRRIRTISVE</sequence>
<dbReference type="RefSeq" id="WP_074237492.1">
    <property type="nucleotide sequence ID" value="NZ_FSRA01000001.1"/>
</dbReference>
<accession>A0A1N6D7K6</accession>
<keyword evidence="1" id="KW-0732">Signal</keyword>
<dbReference type="Gene3D" id="2.60.40.10">
    <property type="entry name" value="Immunoglobulins"/>
    <property type="match status" value="1"/>
</dbReference>
<dbReference type="Proteomes" id="UP000185003">
    <property type="component" value="Unassembled WGS sequence"/>
</dbReference>
<dbReference type="Pfam" id="PF01833">
    <property type="entry name" value="TIG"/>
    <property type="match status" value="1"/>
</dbReference>
<evidence type="ECO:0000313" key="4">
    <source>
        <dbReference type="Proteomes" id="UP000185003"/>
    </source>
</evidence>
<dbReference type="EMBL" id="FSRA01000001">
    <property type="protein sequence ID" value="SIN66676.1"/>
    <property type="molecule type" value="Genomic_DNA"/>
</dbReference>
<dbReference type="InterPro" id="IPR013783">
    <property type="entry name" value="Ig-like_fold"/>
</dbReference>
<dbReference type="InterPro" id="IPR011042">
    <property type="entry name" value="6-blade_b-propeller_TolB-like"/>
</dbReference>
<evidence type="ECO:0000313" key="3">
    <source>
        <dbReference type="EMBL" id="SIN66676.1"/>
    </source>
</evidence>
<dbReference type="SUPFAM" id="SSF81296">
    <property type="entry name" value="E set domains"/>
    <property type="match status" value="1"/>
</dbReference>
<dbReference type="SUPFAM" id="SSF101898">
    <property type="entry name" value="NHL repeat"/>
    <property type="match status" value="1"/>
</dbReference>
<name>A0A1N6D7K6_9BACT</name>
<dbReference type="Gene3D" id="2.120.10.30">
    <property type="entry name" value="TolB, C-terminal domain"/>
    <property type="match status" value="1"/>
</dbReference>
<dbReference type="STRING" id="536979.SAMN04488055_0394"/>
<reference evidence="3 4" key="1">
    <citation type="submission" date="2016-11" db="EMBL/GenBank/DDBJ databases">
        <authorList>
            <person name="Jaros S."/>
            <person name="Januszkiewicz K."/>
            <person name="Wedrychowicz H."/>
        </authorList>
    </citation>
    <scope>NUCLEOTIDE SEQUENCE [LARGE SCALE GENOMIC DNA]</scope>
    <source>
        <strain evidence="3 4">DSM 24787</strain>
    </source>
</reference>
<feature type="signal peptide" evidence="1">
    <location>
        <begin position="1"/>
        <end position="29"/>
    </location>
</feature>
<evidence type="ECO:0000256" key="1">
    <source>
        <dbReference type="SAM" id="SignalP"/>
    </source>
</evidence>
<organism evidence="3 4">
    <name type="scientific">Chitinophaga niabensis</name>
    <dbReference type="NCBI Taxonomy" id="536979"/>
    <lineage>
        <taxon>Bacteria</taxon>
        <taxon>Pseudomonadati</taxon>
        <taxon>Bacteroidota</taxon>
        <taxon>Chitinophagia</taxon>
        <taxon>Chitinophagales</taxon>
        <taxon>Chitinophagaceae</taxon>
        <taxon>Chitinophaga</taxon>
    </lineage>
</organism>
<gene>
    <name evidence="3" type="ORF">SAMN04488055_0394</name>
</gene>
<protein>
    <submittedName>
        <fullName evidence="3">IPT/TIG domain-containing protein</fullName>
    </submittedName>
</protein>
<dbReference type="PANTHER" id="PTHR13833:SF71">
    <property type="entry name" value="NHL DOMAIN-CONTAINING PROTEIN"/>
    <property type="match status" value="1"/>
</dbReference>
<dbReference type="InterPro" id="IPR002909">
    <property type="entry name" value="IPT_dom"/>
</dbReference>
<keyword evidence="4" id="KW-1185">Reference proteome</keyword>
<feature type="chain" id="PRO_5012997855" evidence="1">
    <location>
        <begin position="30"/>
        <end position="439"/>
    </location>
</feature>
<dbReference type="InterPro" id="IPR014756">
    <property type="entry name" value="Ig_E-set"/>
</dbReference>
<dbReference type="PROSITE" id="PS51257">
    <property type="entry name" value="PROKAR_LIPOPROTEIN"/>
    <property type="match status" value="1"/>
</dbReference>
<feature type="domain" description="IPT/TIG" evidence="2">
    <location>
        <begin position="42"/>
        <end position="127"/>
    </location>
</feature>
<dbReference type="AlphaFoldDB" id="A0A1N6D7K6"/>
<dbReference type="PANTHER" id="PTHR13833">
    <property type="match status" value="1"/>
</dbReference>
<dbReference type="SMART" id="SM00429">
    <property type="entry name" value="IPT"/>
    <property type="match status" value="1"/>
</dbReference>
<evidence type="ECO:0000259" key="2">
    <source>
        <dbReference type="SMART" id="SM00429"/>
    </source>
</evidence>